<dbReference type="RefSeq" id="WP_380805014.1">
    <property type="nucleotide sequence ID" value="NZ_JBHUIV010000020.1"/>
</dbReference>
<keyword evidence="1" id="KW-0732">Signal</keyword>
<proteinExistence type="predicted"/>
<feature type="chain" id="PRO_5045143821" evidence="1">
    <location>
        <begin position="24"/>
        <end position="211"/>
    </location>
</feature>
<name>A0ABW5BBR6_9BACT</name>
<protein>
    <submittedName>
        <fullName evidence="2">Uncharacterized protein</fullName>
    </submittedName>
</protein>
<evidence type="ECO:0000313" key="3">
    <source>
        <dbReference type="Proteomes" id="UP001597414"/>
    </source>
</evidence>
<evidence type="ECO:0000313" key="2">
    <source>
        <dbReference type="EMBL" id="MFD2203115.1"/>
    </source>
</evidence>
<dbReference type="EMBL" id="JBHUIV010000020">
    <property type="protein sequence ID" value="MFD2203115.1"/>
    <property type="molecule type" value="Genomic_DNA"/>
</dbReference>
<sequence>MKRNWLTLLFMALLLGFIPISSCVDQCNGPCGCYPVYENQEFTITTFSTETLFRADRNFLVDPNRFYFHQTLYKAFWVSGLRELTVNVKPHFNSLFSNSAYACSPAASFSEETLKTIRLINKKPIRVNENEFLEIGDIINEKFILTQNFQMERKIVDFLSTNHRFQKNERLYLKFTSKPDSDIEIMFDIEIELDNGIVHIFNNETMKINGG</sequence>
<comment type="caution">
    <text evidence="2">The sequence shown here is derived from an EMBL/GenBank/DDBJ whole genome shotgun (WGS) entry which is preliminary data.</text>
</comment>
<reference evidence="3" key="1">
    <citation type="journal article" date="2019" name="Int. J. Syst. Evol. Microbiol.">
        <title>The Global Catalogue of Microorganisms (GCM) 10K type strain sequencing project: providing services to taxonomists for standard genome sequencing and annotation.</title>
        <authorList>
            <consortium name="The Broad Institute Genomics Platform"/>
            <consortium name="The Broad Institute Genome Sequencing Center for Infectious Disease"/>
            <person name="Wu L."/>
            <person name="Ma J."/>
        </authorList>
    </citation>
    <scope>NUCLEOTIDE SEQUENCE [LARGE SCALE GENOMIC DNA]</scope>
    <source>
        <strain evidence="3">KCTC 19812</strain>
    </source>
</reference>
<evidence type="ECO:0000256" key="1">
    <source>
        <dbReference type="SAM" id="SignalP"/>
    </source>
</evidence>
<gene>
    <name evidence="2" type="ORF">ACFSKV_16175</name>
</gene>
<dbReference type="Proteomes" id="UP001597414">
    <property type="component" value="Unassembled WGS sequence"/>
</dbReference>
<accession>A0ABW5BBR6</accession>
<keyword evidence="3" id="KW-1185">Reference proteome</keyword>
<feature type="signal peptide" evidence="1">
    <location>
        <begin position="1"/>
        <end position="23"/>
    </location>
</feature>
<organism evidence="2 3">
    <name type="scientific">Shivajiella indica</name>
    <dbReference type="NCBI Taxonomy" id="872115"/>
    <lineage>
        <taxon>Bacteria</taxon>
        <taxon>Pseudomonadati</taxon>
        <taxon>Bacteroidota</taxon>
        <taxon>Cytophagia</taxon>
        <taxon>Cytophagales</taxon>
        <taxon>Cyclobacteriaceae</taxon>
        <taxon>Shivajiella</taxon>
    </lineage>
</organism>